<organism evidence="1 4">
    <name type="scientific">Bradyrhizobium zhengyangense</name>
    <dbReference type="NCBI Taxonomy" id="2911009"/>
    <lineage>
        <taxon>Bacteria</taxon>
        <taxon>Pseudomonadati</taxon>
        <taxon>Pseudomonadota</taxon>
        <taxon>Alphaproteobacteria</taxon>
        <taxon>Hyphomicrobiales</taxon>
        <taxon>Nitrobacteraceae</taxon>
        <taxon>Bradyrhizobium</taxon>
    </lineage>
</organism>
<dbReference type="EMBL" id="JAKLTY010000003">
    <property type="protein sequence ID" value="MCG2626322.1"/>
    <property type="molecule type" value="Genomic_DNA"/>
</dbReference>
<evidence type="ECO:0000313" key="3">
    <source>
        <dbReference type="Proteomes" id="UP001139012"/>
    </source>
</evidence>
<gene>
    <name evidence="2" type="ORF">L6637_15320</name>
    <name evidence="1" type="ORF">L6654_06755</name>
</gene>
<accession>A0A9X1R7C6</accession>
<keyword evidence="3" id="KW-1185">Reference proteome</keyword>
<dbReference type="AlphaFoldDB" id="A0A9X1R7C6"/>
<name>A0A9X1R7C6_9BRAD</name>
<protein>
    <submittedName>
        <fullName evidence="1">Uncharacterized protein</fullName>
    </submittedName>
</protein>
<comment type="caution">
    <text evidence="1">The sequence shown here is derived from an EMBL/GenBank/DDBJ whole genome shotgun (WGS) entry which is preliminary data.</text>
</comment>
<dbReference type="EMBL" id="JAKLUA010000004">
    <property type="protein sequence ID" value="MCG2668328.1"/>
    <property type="molecule type" value="Genomic_DNA"/>
</dbReference>
<evidence type="ECO:0000313" key="2">
    <source>
        <dbReference type="EMBL" id="MCG2668328.1"/>
    </source>
</evidence>
<evidence type="ECO:0000313" key="4">
    <source>
        <dbReference type="Proteomes" id="UP001139054"/>
    </source>
</evidence>
<dbReference type="RefSeq" id="WP_237871144.1">
    <property type="nucleotide sequence ID" value="NZ_JAKLTY010000003.1"/>
</dbReference>
<evidence type="ECO:0000313" key="1">
    <source>
        <dbReference type="EMBL" id="MCG2626322.1"/>
    </source>
</evidence>
<sequence length="194" mass="21917">MSASMTAVRARTQCEDGVVHLIPQLITNLLADLLLTKSAVPGTKVTIQSLCYPAVTSGALKDFHDGRPAFTEDHPEAAKWRRQRLAWLGEATAVNDNVAIANIDAYPSRTFTDHHVLAALPSSRAMLDWAQSTLFPQAERDERMVVCMRAAKVWGVKPGNCMARRYSRRKRRAARHMRQRKMCDVIKRMARRYV</sequence>
<dbReference type="Proteomes" id="UP001139054">
    <property type="component" value="Unassembled WGS sequence"/>
</dbReference>
<proteinExistence type="predicted"/>
<reference evidence="1" key="1">
    <citation type="submission" date="2022-01" db="EMBL/GenBank/DDBJ databases">
        <title>Genome sequnece data of strain Bradyrhizobium sp. nov.</title>
        <authorList>
            <person name="Zhang J."/>
        </authorList>
    </citation>
    <scope>NUCLEOTIDE SEQUENCE</scope>
    <source>
        <strain evidence="2">WYCCWR 12774</strain>
        <strain evidence="1">WYCCWR 13023</strain>
    </source>
</reference>
<dbReference type="Proteomes" id="UP001139012">
    <property type="component" value="Unassembled WGS sequence"/>
</dbReference>